<reference evidence="4 5" key="1">
    <citation type="journal article" date="2019" name="Nat. Commun.">
        <title>The antimicrobial potential of Streptomyces from insect microbiomes.</title>
        <authorList>
            <person name="Chevrette M.G."/>
            <person name="Carlson C.M."/>
            <person name="Ortega H.E."/>
            <person name="Thomas C."/>
            <person name="Ananiev G.E."/>
            <person name="Barns K.J."/>
            <person name="Book A.J."/>
            <person name="Cagnazzo J."/>
            <person name="Carlos C."/>
            <person name="Flanigan W."/>
            <person name="Grubbs K.J."/>
            <person name="Horn H.A."/>
            <person name="Hoffmann F.M."/>
            <person name="Klassen J.L."/>
            <person name="Knack J.J."/>
            <person name="Lewin G.R."/>
            <person name="McDonald B.R."/>
            <person name="Muller L."/>
            <person name="Melo W.G.P."/>
            <person name="Pinto-Tomas A.A."/>
            <person name="Schmitz A."/>
            <person name="Wendt-Pienkowski E."/>
            <person name="Wildman S."/>
            <person name="Zhao M."/>
            <person name="Zhang F."/>
            <person name="Bugni T.S."/>
            <person name="Andes D.R."/>
            <person name="Pupo M.T."/>
            <person name="Currie C.R."/>
        </authorList>
    </citation>
    <scope>NUCLEOTIDE SEQUENCE [LARGE SCALE GENOMIC DNA]</scope>
    <source>
        <strain evidence="4 5">SID5840</strain>
    </source>
</reference>
<accession>A0A7K2IYD7</accession>
<protein>
    <submittedName>
        <fullName evidence="4">Aminotransferase class III-fold pyridoxal phosphate-dependent enzyme</fullName>
    </submittedName>
</protein>
<gene>
    <name evidence="4" type="ORF">GTW20_22010</name>
</gene>
<dbReference type="PROSITE" id="PS00600">
    <property type="entry name" value="AA_TRANSFER_CLASS_3"/>
    <property type="match status" value="1"/>
</dbReference>
<dbReference type="InterPro" id="IPR015424">
    <property type="entry name" value="PyrdxlP-dep_Trfase"/>
</dbReference>
<keyword evidence="4" id="KW-0032">Aminotransferase</keyword>
<evidence type="ECO:0000256" key="3">
    <source>
        <dbReference type="RuleBase" id="RU003560"/>
    </source>
</evidence>
<comment type="cofactor">
    <cofactor evidence="1">
        <name>pyridoxal 5'-phosphate</name>
        <dbReference type="ChEBI" id="CHEBI:597326"/>
    </cofactor>
</comment>
<keyword evidence="2 3" id="KW-0663">Pyridoxal phosphate</keyword>
<dbReference type="PANTHER" id="PTHR43713:SF3">
    <property type="entry name" value="GLUTAMATE-1-SEMIALDEHYDE 2,1-AMINOMUTASE 1, CHLOROPLASTIC-RELATED"/>
    <property type="match status" value="1"/>
</dbReference>
<dbReference type="InterPro" id="IPR049704">
    <property type="entry name" value="Aminotrans_3_PPA_site"/>
</dbReference>
<dbReference type="Gene3D" id="3.40.640.10">
    <property type="entry name" value="Type I PLP-dependent aspartate aminotransferase-like (Major domain)"/>
    <property type="match status" value="1"/>
</dbReference>
<keyword evidence="4" id="KW-0808">Transferase</keyword>
<dbReference type="RefSeq" id="WP_161111747.1">
    <property type="nucleotide sequence ID" value="NZ_WWHY01000001.1"/>
</dbReference>
<evidence type="ECO:0000256" key="1">
    <source>
        <dbReference type="ARBA" id="ARBA00001933"/>
    </source>
</evidence>
<dbReference type="Pfam" id="PF00202">
    <property type="entry name" value="Aminotran_3"/>
    <property type="match status" value="1"/>
</dbReference>
<dbReference type="CDD" id="cd00610">
    <property type="entry name" value="OAT_like"/>
    <property type="match status" value="1"/>
</dbReference>
<evidence type="ECO:0000256" key="2">
    <source>
        <dbReference type="ARBA" id="ARBA00022898"/>
    </source>
</evidence>
<dbReference type="GO" id="GO:0008483">
    <property type="term" value="F:transaminase activity"/>
    <property type="evidence" value="ECO:0007669"/>
    <property type="project" value="UniProtKB-KW"/>
</dbReference>
<dbReference type="InterPro" id="IPR015422">
    <property type="entry name" value="PyrdxlP-dep_Trfase_small"/>
</dbReference>
<dbReference type="Proteomes" id="UP000467124">
    <property type="component" value="Unassembled WGS sequence"/>
</dbReference>
<dbReference type="PANTHER" id="PTHR43713">
    <property type="entry name" value="GLUTAMATE-1-SEMIALDEHYDE 2,1-AMINOMUTASE"/>
    <property type="match status" value="1"/>
</dbReference>
<organism evidence="4 5">
    <name type="scientific">Nocardiopsis alba</name>
    <dbReference type="NCBI Taxonomy" id="53437"/>
    <lineage>
        <taxon>Bacteria</taxon>
        <taxon>Bacillati</taxon>
        <taxon>Actinomycetota</taxon>
        <taxon>Actinomycetes</taxon>
        <taxon>Streptosporangiales</taxon>
        <taxon>Nocardiopsidaceae</taxon>
        <taxon>Nocardiopsis</taxon>
    </lineage>
</organism>
<dbReference type="SUPFAM" id="SSF53383">
    <property type="entry name" value="PLP-dependent transferases"/>
    <property type="match status" value="1"/>
</dbReference>
<dbReference type="AlphaFoldDB" id="A0A7K2IYD7"/>
<dbReference type="InterPro" id="IPR015421">
    <property type="entry name" value="PyrdxlP-dep_Trfase_major"/>
</dbReference>
<comment type="similarity">
    <text evidence="3">Belongs to the class-III pyridoxal-phosphate-dependent aminotransferase family.</text>
</comment>
<sequence>MTHTTTGLEAPTTNKAAYEELHTYVAGGVSSNMRARGIVAPIVVESASGCRVRDIEGNELIDMNMGYGPHIFGYADRDVTDRVAELLGRGHMTGLPHRLDREAAALVTELVPGIDQLRFANSGTEALMSAVRLARAVSGRPLLLTFQGHYHGWSETLLRTQETEGYRPRPGAPGMIPEASAHTLQIPWNDTEALEKAFAEHGDEIGAAICEPVLGNAGVVPPEPGFLDLLRRRTRERGAVLIFDEVITGFRVSRGGGQELYGVVPDLTVLSKAMGGGLPVAAFGGSREIMRPLAEYEAFHAGVYSGNHASLCAVAATLDKIRSSTALYTELEGLGAHAENRVGAAFAEAGRDVHLERVGSVMSVALLDAEGAVDHDGHRRLQTACQARGVYFHPVPEEPWFLSTAHTTGDLDTVAEIVRECLAEEGHRR</sequence>
<proteinExistence type="inferred from homology"/>
<dbReference type="InterPro" id="IPR005814">
    <property type="entry name" value="Aminotrans_3"/>
</dbReference>
<dbReference type="Gene3D" id="3.90.1150.10">
    <property type="entry name" value="Aspartate Aminotransferase, domain 1"/>
    <property type="match status" value="1"/>
</dbReference>
<comment type="caution">
    <text evidence="4">The sequence shown here is derived from an EMBL/GenBank/DDBJ whole genome shotgun (WGS) entry which is preliminary data.</text>
</comment>
<evidence type="ECO:0000313" key="5">
    <source>
        <dbReference type="Proteomes" id="UP000467124"/>
    </source>
</evidence>
<dbReference type="GO" id="GO:0030170">
    <property type="term" value="F:pyridoxal phosphate binding"/>
    <property type="evidence" value="ECO:0007669"/>
    <property type="project" value="InterPro"/>
</dbReference>
<dbReference type="EMBL" id="WWHY01000001">
    <property type="protein sequence ID" value="MYR34856.1"/>
    <property type="molecule type" value="Genomic_DNA"/>
</dbReference>
<name>A0A7K2IYD7_9ACTN</name>
<evidence type="ECO:0000313" key="4">
    <source>
        <dbReference type="EMBL" id="MYR34856.1"/>
    </source>
</evidence>